<dbReference type="AlphaFoldDB" id="A0A090E3D4"/>
<dbReference type="Pfam" id="PF04828">
    <property type="entry name" value="GFA"/>
    <property type="match status" value="1"/>
</dbReference>
<dbReference type="SUPFAM" id="SSF51316">
    <property type="entry name" value="Mss4-like"/>
    <property type="match status" value="1"/>
</dbReference>
<comment type="similarity">
    <text evidence="1">Belongs to the Gfa family.</text>
</comment>
<protein>
    <recommendedName>
        <fullName evidence="5">CENP-V/GFA domain-containing protein</fullName>
    </recommendedName>
</protein>
<dbReference type="InterPro" id="IPR006913">
    <property type="entry name" value="CENP-V/GFA"/>
</dbReference>
<evidence type="ECO:0000256" key="3">
    <source>
        <dbReference type="ARBA" id="ARBA00022833"/>
    </source>
</evidence>
<dbReference type="PANTHER" id="PTHR33337:SF40">
    <property type="entry name" value="CENP-V_GFA DOMAIN-CONTAINING PROTEIN-RELATED"/>
    <property type="match status" value="1"/>
</dbReference>
<dbReference type="PROSITE" id="PS51891">
    <property type="entry name" value="CENP_V_GFA"/>
    <property type="match status" value="1"/>
</dbReference>
<dbReference type="PANTHER" id="PTHR33337">
    <property type="entry name" value="GFA DOMAIN-CONTAINING PROTEIN"/>
    <property type="match status" value="1"/>
</dbReference>
<evidence type="ECO:0000313" key="7">
    <source>
        <dbReference type="Proteomes" id="UP000045285"/>
    </source>
</evidence>
<keyword evidence="2" id="KW-0479">Metal-binding</keyword>
<evidence type="ECO:0000256" key="2">
    <source>
        <dbReference type="ARBA" id="ARBA00022723"/>
    </source>
</evidence>
<dbReference type="Gene3D" id="3.90.1590.10">
    <property type="entry name" value="glutathione-dependent formaldehyde- activating enzyme (gfa)"/>
    <property type="match status" value="1"/>
</dbReference>
<dbReference type="GO" id="GO:0016846">
    <property type="term" value="F:carbon-sulfur lyase activity"/>
    <property type="evidence" value="ECO:0007669"/>
    <property type="project" value="InterPro"/>
</dbReference>
<evidence type="ECO:0000256" key="4">
    <source>
        <dbReference type="ARBA" id="ARBA00023239"/>
    </source>
</evidence>
<evidence type="ECO:0000259" key="5">
    <source>
        <dbReference type="PROSITE" id="PS51891"/>
    </source>
</evidence>
<feature type="domain" description="CENP-V/GFA" evidence="5">
    <location>
        <begin position="2"/>
        <end position="112"/>
    </location>
</feature>
<dbReference type="EMBL" id="CCMZ01000032">
    <property type="protein sequence ID" value="CDX21635.1"/>
    <property type="molecule type" value="Genomic_DNA"/>
</dbReference>
<gene>
    <name evidence="6" type="ORF">MPL3356_380062</name>
</gene>
<dbReference type="Proteomes" id="UP000045285">
    <property type="component" value="Unassembled WGS sequence"/>
</dbReference>
<reference evidence="7" key="1">
    <citation type="submission" date="2014-08" db="EMBL/GenBank/DDBJ databases">
        <authorList>
            <person name="Moulin L."/>
        </authorList>
    </citation>
    <scope>NUCLEOTIDE SEQUENCE [LARGE SCALE GENOMIC DNA]</scope>
</reference>
<keyword evidence="4" id="KW-0456">Lyase</keyword>
<sequence length="125" mass="13490">MRTASCACGQLKISCDGEPGLVALCHCLDCQRRTGSTYGIAAFFARAAVRAEGTASTYRRLSDGGHAVTFHFCPHCGSSVFWEPERKPDAIAVAVGCFADPDFPSPTRIAWEERRHAWVGNPGSK</sequence>
<evidence type="ECO:0000313" key="6">
    <source>
        <dbReference type="EMBL" id="CDX21635.1"/>
    </source>
</evidence>
<keyword evidence="3" id="KW-0862">Zinc</keyword>
<dbReference type="InterPro" id="IPR011057">
    <property type="entry name" value="Mss4-like_sf"/>
</dbReference>
<name>A0A090E3D4_MESPL</name>
<organism evidence="6 7">
    <name type="scientific">Mesorhizobium plurifarium</name>
    <dbReference type="NCBI Taxonomy" id="69974"/>
    <lineage>
        <taxon>Bacteria</taxon>
        <taxon>Pseudomonadati</taxon>
        <taxon>Pseudomonadota</taxon>
        <taxon>Alphaproteobacteria</taxon>
        <taxon>Hyphomicrobiales</taxon>
        <taxon>Phyllobacteriaceae</taxon>
        <taxon>Mesorhizobium</taxon>
    </lineage>
</organism>
<accession>A0A090E3D4</accession>
<proteinExistence type="inferred from homology"/>
<dbReference type="GO" id="GO:0046872">
    <property type="term" value="F:metal ion binding"/>
    <property type="evidence" value="ECO:0007669"/>
    <property type="project" value="UniProtKB-KW"/>
</dbReference>
<evidence type="ECO:0000256" key="1">
    <source>
        <dbReference type="ARBA" id="ARBA00005495"/>
    </source>
</evidence>
<keyword evidence="7" id="KW-1185">Reference proteome</keyword>